<gene>
    <name evidence="4" type="ORF">METZ01_LOCUS367304</name>
</gene>
<dbReference type="InterPro" id="IPR006115">
    <property type="entry name" value="6PGDH_NADP-bd"/>
</dbReference>
<evidence type="ECO:0000313" key="4">
    <source>
        <dbReference type="EMBL" id="SVD14450.1"/>
    </source>
</evidence>
<proteinExistence type="predicted"/>
<sequence length="100" mass="10237">MKIGFIGLGLMGLPMAQNLLNAGNSLTVYNRSQGGVNELVAAGATRASTIAAASKADFIMTALPFPETVEDIYLGADGLIANSATGTMLIDFSTNGPETI</sequence>
<dbReference type="GO" id="GO:0050661">
    <property type="term" value="F:NADP binding"/>
    <property type="evidence" value="ECO:0007669"/>
    <property type="project" value="InterPro"/>
</dbReference>
<dbReference type="PANTHER" id="PTHR22981">
    <property type="entry name" value="3-HYDROXYISOBUTYRATE DEHYDROGENASE-RELATED"/>
    <property type="match status" value="1"/>
</dbReference>
<dbReference type="GO" id="GO:0016616">
    <property type="term" value="F:oxidoreductase activity, acting on the CH-OH group of donors, NAD or NADP as acceptor"/>
    <property type="evidence" value="ECO:0007669"/>
    <property type="project" value="TreeGrafter"/>
</dbReference>
<dbReference type="PANTHER" id="PTHR22981:SF7">
    <property type="entry name" value="3-HYDROXYISOBUTYRATE DEHYDROGENASE, MITOCHONDRIAL"/>
    <property type="match status" value="1"/>
</dbReference>
<accession>A0A382SWW6</accession>
<dbReference type="Pfam" id="PF03446">
    <property type="entry name" value="NAD_binding_2"/>
    <property type="match status" value="1"/>
</dbReference>
<feature type="domain" description="6-phosphogluconate dehydrogenase NADP-binding" evidence="3">
    <location>
        <begin position="2"/>
        <end position="98"/>
    </location>
</feature>
<name>A0A382SWW6_9ZZZZ</name>
<evidence type="ECO:0000259" key="3">
    <source>
        <dbReference type="Pfam" id="PF03446"/>
    </source>
</evidence>
<reference evidence="4" key="1">
    <citation type="submission" date="2018-05" db="EMBL/GenBank/DDBJ databases">
        <authorList>
            <person name="Lanie J.A."/>
            <person name="Ng W.-L."/>
            <person name="Kazmierczak K.M."/>
            <person name="Andrzejewski T.M."/>
            <person name="Davidsen T.M."/>
            <person name="Wayne K.J."/>
            <person name="Tettelin H."/>
            <person name="Glass J.I."/>
            <person name="Rusch D."/>
            <person name="Podicherti R."/>
            <person name="Tsui H.-C.T."/>
            <person name="Winkler M.E."/>
        </authorList>
    </citation>
    <scope>NUCLEOTIDE SEQUENCE</scope>
</reference>
<evidence type="ECO:0000256" key="2">
    <source>
        <dbReference type="ARBA" id="ARBA00023027"/>
    </source>
</evidence>
<dbReference type="SUPFAM" id="SSF51735">
    <property type="entry name" value="NAD(P)-binding Rossmann-fold domains"/>
    <property type="match status" value="1"/>
</dbReference>
<dbReference type="Gene3D" id="3.40.50.720">
    <property type="entry name" value="NAD(P)-binding Rossmann-like Domain"/>
    <property type="match status" value="1"/>
</dbReference>
<dbReference type="InterPro" id="IPR036291">
    <property type="entry name" value="NAD(P)-bd_dom_sf"/>
</dbReference>
<evidence type="ECO:0000256" key="1">
    <source>
        <dbReference type="ARBA" id="ARBA00023002"/>
    </source>
</evidence>
<dbReference type="PROSITE" id="PS00895">
    <property type="entry name" value="3_HYDROXYISOBUT_DH"/>
    <property type="match status" value="1"/>
</dbReference>
<keyword evidence="1" id="KW-0560">Oxidoreductase</keyword>
<dbReference type="EMBL" id="UINC01132252">
    <property type="protein sequence ID" value="SVD14450.1"/>
    <property type="molecule type" value="Genomic_DNA"/>
</dbReference>
<dbReference type="InterPro" id="IPR002204">
    <property type="entry name" value="3-OH-isobutyrate_DH-rel_CS"/>
</dbReference>
<protein>
    <recommendedName>
        <fullName evidence="3">6-phosphogluconate dehydrogenase NADP-binding domain-containing protein</fullName>
    </recommendedName>
</protein>
<keyword evidence="2" id="KW-0520">NAD</keyword>
<organism evidence="4">
    <name type="scientific">marine metagenome</name>
    <dbReference type="NCBI Taxonomy" id="408172"/>
    <lineage>
        <taxon>unclassified sequences</taxon>
        <taxon>metagenomes</taxon>
        <taxon>ecological metagenomes</taxon>
    </lineage>
</organism>
<feature type="non-terminal residue" evidence="4">
    <location>
        <position position="100"/>
    </location>
</feature>
<dbReference type="AlphaFoldDB" id="A0A382SWW6"/>